<dbReference type="InterPro" id="IPR029058">
    <property type="entry name" value="AB_hydrolase_fold"/>
</dbReference>
<gene>
    <name evidence="1" type="ORF">U9M73_03995</name>
</gene>
<keyword evidence="2" id="KW-1185">Reference proteome</keyword>
<reference evidence="1 2" key="1">
    <citation type="submission" date="2023-12" db="EMBL/GenBank/DDBJ databases">
        <title>Whole genome sequencing of Paenibacillus phoenicis isolated from the Phoenix Mars Lander spacecraft assembly facility.</title>
        <authorList>
            <person name="Garcia A."/>
            <person name="Venkateswaran K."/>
        </authorList>
    </citation>
    <scope>NUCLEOTIDE SEQUENCE [LARGE SCALE GENOMIC DNA]</scope>
    <source>
        <strain evidence="1 2">3PO2SA</strain>
    </source>
</reference>
<keyword evidence="1" id="KW-0378">Hydrolase</keyword>
<protein>
    <submittedName>
        <fullName evidence="1">Alpha/beta hydrolase</fullName>
    </submittedName>
</protein>
<organism evidence="1 2">
    <name type="scientific">Paenibacillus phoenicis</name>
    <dbReference type="NCBI Taxonomy" id="554117"/>
    <lineage>
        <taxon>Bacteria</taxon>
        <taxon>Bacillati</taxon>
        <taxon>Bacillota</taxon>
        <taxon>Bacilli</taxon>
        <taxon>Bacillales</taxon>
        <taxon>Paenibacillaceae</taxon>
        <taxon>Paenibacillus</taxon>
    </lineage>
</organism>
<evidence type="ECO:0000313" key="2">
    <source>
        <dbReference type="Proteomes" id="UP001292216"/>
    </source>
</evidence>
<comment type="caution">
    <text evidence="1">The sequence shown here is derived from an EMBL/GenBank/DDBJ whole genome shotgun (WGS) entry which is preliminary data.</text>
</comment>
<dbReference type="InterPro" id="IPR017018">
    <property type="entry name" value="UCP033634"/>
</dbReference>
<evidence type="ECO:0000313" key="1">
    <source>
        <dbReference type="EMBL" id="MEA3569154.1"/>
    </source>
</evidence>
<proteinExistence type="predicted"/>
<dbReference type="RefSeq" id="WP_009222893.1">
    <property type="nucleotide sequence ID" value="NZ_CBCSKM010000006.1"/>
</dbReference>
<dbReference type="Gene3D" id="3.40.50.1820">
    <property type="entry name" value="alpha/beta hydrolase"/>
    <property type="match status" value="1"/>
</dbReference>
<accession>A0ABU5PGT6</accession>
<dbReference type="PIRSF" id="PIRSF033634">
    <property type="entry name" value="UCP033634"/>
    <property type="match status" value="1"/>
</dbReference>
<dbReference type="Proteomes" id="UP001292216">
    <property type="component" value="Unassembled WGS sequence"/>
</dbReference>
<dbReference type="GO" id="GO:0016787">
    <property type="term" value="F:hydrolase activity"/>
    <property type="evidence" value="ECO:0007669"/>
    <property type="project" value="UniProtKB-KW"/>
</dbReference>
<name>A0ABU5PGT6_9BACL</name>
<sequence length="214" mass="24243">MKASTLKFPSHWKTEMSVRYIQVTDSNRKLVVLFPGKNYSCDKPTLHYAALAARECGYDILALEYGYQAARKELEYREIPQVIEDCEHAIRQVIGSYEEIVFISKSLGTVVAGEVHRRLGVRAEEIRHIYLTPISDTLPYIHETQAVVVYGTKDDVFPPGLASRLKASERLKIVPIPGANHVLETERVEESLEILRKLTVLYKEVLLGGAEDQD</sequence>
<dbReference type="EMBL" id="JAYERP010000001">
    <property type="protein sequence ID" value="MEA3569154.1"/>
    <property type="molecule type" value="Genomic_DNA"/>
</dbReference>
<dbReference type="SUPFAM" id="SSF53474">
    <property type="entry name" value="alpha/beta-Hydrolases"/>
    <property type="match status" value="1"/>
</dbReference>